<organism evidence="1 2">
    <name type="scientific">Undibacterium nitidum</name>
    <dbReference type="NCBI Taxonomy" id="2762298"/>
    <lineage>
        <taxon>Bacteria</taxon>
        <taxon>Pseudomonadati</taxon>
        <taxon>Pseudomonadota</taxon>
        <taxon>Betaproteobacteria</taxon>
        <taxon>Burkholderiales</taxon>
        <taxon>Oxalobacteraceae</taxon>
        <taxon>Undibacterium</taxon>
    </lineage>
</organism>
<reference evidence="1" key="1">
    <citation type="submission" date="2020-08" db="EMBL/GenBank/DDBJ databases">
        <title>Novel species isolated from subtropical streams in China.</title>
        <authorList>
            <person name="Lu H."/>
        </authorList>
    </citation>
    <scope>NUCLEOTIDE SEQUENCE</scope>
    <source>
        <strain evidence="1">LX22W</strain>
    </source>
</reference>
<dbReference type="RefSeq" id="WP_186914891.1">
    <property type="nucleotide sequence ID" value="NZ_JACOFZ010000001.1"/>
</dbReference>
<name>A0A923HLL1_9BURK</name>
<sequence>MPLNPQHTYVHLAEDGAATQLPGGEAFWRMPEADIERYGSGWLVSEFEFDTDWPTWEMHPNADEFVYLLSGSVELHLEQPDGVHKVSLNGSGTVVVPRGIWHTAKINAPSRMLHVTRGAGTEVRPV</sequence>
<dbReference type="Proteomes" id="UP000627446">
    <property type="component" value="Unassembled WGS sequence"/>
</dbReference>
<dbReference type="AlphaFoldDB" id="A0A923HLL1"/>
<evidence type="ECO:0000313" key="1">
    <source>
        <dbReference type="EMBL" id="MBC3880618.1"/>
    </source>
</evidence>
<dbReference type="Gene3D" id="2.60.120.10">
    <property type="entry name" value="Jelly Rolls"/>
    <property type="match status" value="1"/>
</dbReference>
<dbReference type="InterPro" id="IPR011051">
    <property type="entry name" value="RmlC_Cupin_sf"/>
</dbReference>
<accession>A0A923HLL1</accession>
<proteinExistence type="predicted"/>
<keyword evidence="2" id="KW-1185">Reference proteome</keyword>
<evidence type="ECO:0000313" key="2">
    <source>
        <dbReference type="Proteomes" id="UP000627446"/>
    </source>
</evidence>
<dbReference type="EMBL" id="JACOFZ010000001">
    <property type="protein sequence ID" value="MBC3880618.1"/>
    <property type="molecule type" value="Genomic_DNA"/>
</dbReference>
<protein>
    <submittedName>
        <fullName evidence="1">Cupin</fullName>
    </submittedName>
</protein>
<gene>
    <name evidence="1" type="ORF">H8K36_04480</name>
</gene>
<comment type="caution">
    <text evidence="1">The sequence shown here is derived from an EMBL/GenBank/DDBJ whole genome shotgun (WGS) entry which is preliminary data.</text>
</comment>
<dbReference type="SUPFAM" id="SSF51182">
    <property type="entry name" value="RmlC-like cupins"/>
    <property type="match status" value="1"/>
</dbReference>
<dbReference type="InterPro" id="IPR014710">
    <property type="entry name" value="RmlC-like_jellyroll"/>
</dbReference>